<dbReference type="OrthoDB" id="5396420at2759"/>
<reference evidence="2" key="1">
    <citation type="submission" date="2016-04" db="EMBL/GenBank/DDBJ databases">
        <title>Draft genome of Fonsecaea erecta CBS 125763.</title>
        <authorList>
            <person name="Weiss V.A."/>
            <person name="Vicente V.A."/>
            <person name="Raittz R.T."/>
            <person name="Moreno L.F."/>
            <person name="De Souza E.M."/>
            <person name="Pedrosa F.O."/>
            <person name="Steffens M.B."/>
            <person name="Faoro H."/>
            <person name="Tadra-Sfeir M.Z."/>
            <person name="Najafzadeh M.J."/>
            <person name="Felipe M.S."/>
            <person name="Teixeira M."/>
            <person name="Sun J."/>
            <person name="Xi L."/>
            <person name="Gomes R."/>
            <person name="De Azevedo C.M."/>
            <person name="Salgado C.G."/>
            <person name="Da Silva M.B."/>
            <person name="Nascimento M.F."/>
            <person name="Queiroz-Telles F."/>
            <person name="Attili D.S."/>
            <person name="Gorbushina A."/>
        </authorList>
    </citation>
    <scope>NUCLEOTIDE SEQUENCE [LARGE SCALE GENOMIC DNA]</scope>
    <source>
        <strain evidence="2">CBS 125763</strain>
    </source>
</reference>
<dbReference type="Proteomes" id="UP000078343">
    <property type="component" value="Unassembled WGS sequence"/>
</dbReference>
<dbReference type="Gene3D" id="3.40.50.1820">
    <property type="entry name" value="alpha/beta hydrolase"/>
    <property type="match status" value="1"/>
</dbReference>
<sequence>MSRPSFYLYNHGISPNLLTLGTLVYKNYADPELRSDRADSESDFAELEKRNQIISQSISGCFVATKDTKFGLGIEALDLATVGYEYASKCKKLVVAKSGRRVILGNNDSVDNFFEKVIQDDTILKRLTRWLSVAKSQWIFYAATFQKPKVFCVTGFYELEEVMARTDYSHTHSATLGVSSAVIGAATGVPIGGNIGPLKDGRSLKANVVLEEKSIWAARFHQLKVEYIQMATAATTTLPSTIMLYEDCTHPRGALMNEPPVIEETRTVELEEDISMADAARVGTRLEEIEEIPDDADPGDNYWRAFEVAETRLMRAEEDSDDGSQEEGREQEEGGEQGEGAADGNLESRNVFSPDQHAVDKHGPRDLLVHFPPGPSIGTHDTPSSEDLAQLQHSFPPSTSLVSISYRLGNSIDPAVPPKESTCFPVPVHDVSTAFDYLTSPTSPFNVGFEGPPKICLLGRNIGGALATMLALTKPNEIHALAVIEPMVDWTGLDDVVEQLRVVDTSSPSQKRQKQKVASRYGVDTQSVIAAAEQLIRLRSRLFETPSAYFDPFASPMLFLRASGKDTPLSTTVASQSIDHTALDQLDSDGDYDSLGSVDGGSRQRRYSTQTGSPDSPHDTGQPPSDENGSNPISTPTSRPRRRKVLRRWPTVGLPESVTLPYVRIFLESPTHHDIFLPSSEAQDLTRGHAALMRGQGLEMAELMRRACFLGREKSFAEERVHVREQGPEDRQRMDELEQGSGRCRTGMQENAIEWIAGMFARD</sequence>
<dbReference type="InterPro" id="IPR029058">
    <property type="entry name" value="AB_hydrolase_fold"/>
</dbReference>
<protein>
    <recommendedName>
        <fullName evidence="4">Alpha/beta hydrolase fold-3 domain-containing protein</fullName>
    </recommendedName>
</protein>
<dbReference type="GeneID" id="30007743"/>
<evidence type="ECO:0008006" key="4">
    <source>
        <dbReference type="Google" id="ProtNLM"/>
    </source>
</evidence>
<evidence type="ECO:0000313" key="3">
    <source>
        <dbReference type="Proteomes" id="UP000078343"/>
    </source>
</evidence>
<name>A0A178ZPI1_9EURO</name>
<dbReference type="EMBL" id="LVYI01000003">
    <property type="protein sequence ID" value="OAP61371.1"/>
    <property type="molecule type" value="Genomic_DNA"/>
</dbReference>
<dbReference type="STRING" id="1367422.A0A178ZPI1"/>
<feature type="compositionally biased region" description="Polar residues" evidence="1">
    <location>
        <begin position="379"/>
        <end position="390"/>
    </location>
</feature>
<dbReference type="SUPFAM" id="SSF53474">
    <property type="entry name" value="alpha/beta-Hydrolases"/>
    <property type="match status" value="1"/>
</dbReference>
<comment type="caution">
    <text evidence="2">The sequence shown here is derived from an EMBL/GenBank/DDBJ whole genome shotgun (WGS) entry which is preliminary data.</text>
</comment>
<dbReference type="RefSeq" id="XP_018694738.1">
    <property type="nucleotide sequence ID" value="XM_018835088.1"/>
</dbReference>
<accession>A0A178ZPI1</accession>
<proteinExistence type="predicted"/>
<feature type="region of interest" description="Disordered" evidence="1">
    <location>
        <begin position="584"/>
        <end position="644"/>
    </location>
</feature>
<evidence type="ECO:0000313" key="2">
    <source>
        <dbReference type="EMBL" id="OAP61371.1"/>
    </source>
</evidence>
<feature type="region of interest" description="Disordered" evidence="1">
    <location>
        <begin position="316"/>
        <end position="390"/>
    </location>
</feature>
<feature type="compositionally biased region" description="Basic and acidic residues" evidence="1">
    <location>
        <begin position="357"/>
        <end position="368"/>
    </location>
</feature>
<keyword evidence="3" id="KW-1185">Reference proteome</keyword>
<evidence type="ECO:0000256" key="1">
    <source>
        <dbReference type="SAM" id="MobiDB-lite"/>
    </source>
</evidence>
<feature type="compositionally biased region" description="Polar residues" evidence="1">
    <location>
        <begin position="622"/>
        <end position="633"/>
    </location>
</feature>
<gene>
    <name evidence="2" type="ORF">AYL99_03574</name>
</gene>
<dbReference type="AlphaFoldDB" id="A0A178ZPI1"/>
<organism evidence="2 3">
    <name type="scientific">Fonsecaea erecta</name>
    <dbReference type="NCBI Taxonomy" id="1367422"/>
    <lineage>
        <taxon>Eukaryota</taxon>
        <taxon>Fungi</taxon>
        <taxon>Dikarya</taxon>
        <taxon>Ascomycota</taxon>
        <taxon>Pezizomycotina</taxon>
        <taxon>Eurotiomycetes</taxon>
        <taxon>Chaetothyriomycetidae</taxon>
        <taxon>Chaetothyriales</taxon>
        <taxon>Herpotrichiellaceae</taxon>
        <taxon>Fonsecaea</taxon>
    </lineage>
</organism>